<evidence type="ECO:0000313" key="4">
    <source>
        <dbReference type="Proteomes" id="UP000647172"/>
    </source>
</evidence>
<evidence type="ECO:0000313" key="3">
    <source>
        <dbReference type="EMBL" id="GIE50553.1"/>
    </source>
</evidence>
<accession>A0A919MQH5</accession>
<evidence type="ECO:0008006" key="5">
    <source>
        <dbReference type="Google" id="ProtNLM"/>
    </source>
</evidence>
<dbReference type="Proteomes" id="UP000647172">
    <property type="component" value="Unassembled WGS sequence"/>
</dbReference>
<feature type="chain" id="PRO_5036724335" description="Lipoprotein" evidence="2">
    <location>
        <begin position="20"/>
        <end position="141"/>
    </location>
</feature>
<evidence type="ECO:0000256" key="2">
    <source>
        <dbReference type="SAM" id="SignalP"/>
    </source>
</evidence>
<feature type="signal peptide" evidence="2">
    <location>
        <begin position="1"/>
        <end position="19"/>
    </location>
</feature>
<dbReference type="AlphaFoldDB" id="A0A919MQH5"/>
<evidence type="ECO:0000256" key="1">
    <source>
        <dbReference type="SAM" id="MobiDB-lite"/>
    </source>
</evidence>
<protein>
    <recommendedName>
        <fullName evidence="5">Lipoprotein</fullName>
    </recommendedName>
</protein>
<organism evidence="3 4">
    <name type="scientific">Actinoplanes nipponensis</name>
    <dbReference type="NCBI Taxonomy" id="135950"/>
    <lineage>
        <taxon>Bacteria</taxon>
        <taxon>Bacillati</taxon>
        <taxon>Actinomycetota</taxon>
        <taxon>Actinomycetes</taxon>
        <taxon>Micromonosporales</taxon>
        <taxon>Micromonosporaceae</taxon>
        <taxon>Actinoplanes</taxon>
    </lineage>
</organism>
<reference evidence="3" key="1">
    <citation type="submission" date="2021-01" db="EMBL/GenBank/DDBJ databases">
        <title>Whole genome shotgun sequence of Actinoplanes nipponensis NBRC 14063.</title>
        <authorList>
            <person name="Komaki H."/>
            <person name="Tamura T."/>
        </authorList>
    </citation>
    <scope>NUCLEOTIDE SEQUENCE</scope>
    <source>
        <strain evidence="3">NBRC 14063</strain>
    </source>
</reference>
<name>A0A919MQH5_9ACTN</name>
<dbReference type="EMBL" id="BOMQ01000051">
    <property type="protein sequence ID" value="GIE50553.1"/>
    <property type="molecule type" value="Genomic_DNA"/>
</dbReference>
<feature type="region of interest" description="Disordered" evidence="1">
    <location>
        <begin position="23"/>
        <end position="44"/>
    </location>
</feature>
<proteinExistence type="predicted"/>
<keyword evidence="4" id="KW-1185">Reference proteome</keyword>
<comment type="caution">
    <text evidence="3">The sequence shown here is derived from an EMBL/GenBank/DDBJ whole genome shotgun (WGS) entry which is preliminary data.</text>
</comment>
<keyword evidence="2" id="KW-0732">Signal</keyword>
<sequence>MAAVAVAGLIGMTASCAGADDTEAKSADAPAPAGPVTGENADVTVSGKGMNGGCEAVRKIFVALEGGDKAAAETLKTKADALFEEVAATEATKDIGLATDGATMAADLGFSLPDGPIYQSTLAADYRSICVAKHQAAALPA</sequence>
<gene>
    <name evidence="3" type="ORF">Ani05nite_40870</name>
</gene>